<proteinExistence type="predicted"/>
<evidence type="ECO:0000256" key="1">
    <source>
        <dbReference type="ARBA" id="ARBA00022723"/>
    </source>
</evidence>
<dbReference type="GO" id="GO:0016114">
    <property type="term" value="P:terpenoid biosynthetic process"/>
    <property type="evidence" value="ECO:0007669"/>
    <property type="project" value="InterPro"/>
</dbReference>
<dbReference type="EMBL" id="JAAIUW010000006">
    <property type="protein sequence ID" value="KAF7825690.1"/>
    <property type="molecule type" value="Genomic_DNA"/>
</dbReference>
<keyword evidence="1" id="KW-0479">Metal-binding</keyword>
<accession>A0A834TPH1</accession>
<reference evidence="3" key="1">
    <citation type="submission" date="2020-09" db="EMBL/GenBank/DDBJ databases">
        <title>Genome-Enabled Discovery of Anthraquinone Biosynthesis in Senna tora.</title>
        <authorList>
            <person name="Kang S.-H."/>
            <person name="Pandey R.P."/>
            <person name="Lee C.-M."/>
            <person name="Sim J.-S."/>
            <person name="Jeong J.-T."/>
            <person name="Choi B.-S."/>
            <person name="Jung M."/>
            <person name="Ginzburg D."/>
            <person name="Zhao K."/>
            <person name="Won S.Y."/>
            <person name="Oh T.-J."/>
            <person name="Yu Y."/>
            <person name="Kim N.-H."/>
            <person name="Lee O.R."/>
            <person name="Lee T.-H."/>
            <person name="Bashyal P."/>
            <person name="Kim T.-S."/>
            <person name="Lee W.-H."/>
            <person name="Kawkins C."/>
            <person name="Kim C.-K."/>
            <person name="Kim J.S."/>
            <person name="Ahn B.O."/>
            <person name="Rhee S.Y."/>
            <person name="Sohng J.K."/>
        </authorList>
    </citation>
    <scope>NUCLEOTIDE SEQUENCE</scope>
    <source>
        <tissue evidence="3">Leaf</tissue>
    </source>
</reference>
<dbReference type="GO" id="GO:0000287">
    <property type="term" value="F:magnesium ion binding"/>
    <property type="evidence" value="ECO:0007669"/>
    <property type="project" value="InterPro"/>
</dbReference>
<dbReference type="Proteomes" id="UP000634136">
    <property type="component" value="Unassembled WGS sequence"/>
</dbReference>
<protein>
    <submittedName>
        <fullName evidence="3">Terpene synthase 10-like isoform X2</fullName>
    </submittedName>
</protein>
<gene>
    <name evidence="3" type="ORF">G2W53_016854</name>
</gene>
<dbReference type="GO" id="GO:0010333">
    <property type="term" value="F:terpene synthase activity"/>
    <property type="evidence" value="ECO:0007669"/>
    <property type="project" value="InterPro"/>
</dbReference>
<feature type="domain" description="Terpene synthase metal-binding" evidence="2">
    <location>
        <begin position="1"/>
        <end position="100"/>
    </location>
</feature>
<dbReference type="Gene3D" id="1.10.600.10">
    <property type="entry name" value="Farnesyl Diphosphate Synthase"/>
    <property type="match status" value="1"/>
</dbReference>
<dbReference type="InterPro" id="IPR050148">
    <property type="entry name" value="Terpene_synthase-like"/>
</dbReference>
<name>A0A834TPH1_9FABA</name>
<dbReference type="PANTHER" id="PTHR31225">
    <property type="entry name" value="OS04G0344100 PROTEIN-RELATED"/>
    <property type="match status" value="1"/>
</dbReference>
<organism evidence="3 4">
    <name type="scientific">Senna tora</name>
    <dbReference type="NCBI Taxonomy" id="362788"/>
    <lineage>
        <taxon>Eukaryota</taxon>
        <taxon>Viridiplantae</taxon>
        <taxon>Streptophyta</taxon>
        <taxon>Embryophyta</taxon>
        <taxon>Tracheophyta</taxon>
        <taxon>Spermatophyta</taxon>
        <taxon>Magnoliopsida</taxon>
        <taxon>eudicotyledons</taxon>
        <taxon>Gunneridae</taxon>
        <taxon>Pentapetalae</taxon>
        <taxon>rosids</taxon>
        <taxon>fabids</taxon>
        <taxon>Fabales</taxon>
        <taxon>Fabaceae</taxon>
        <taxon>Caesalpinioideae</taxon>
        <taxon>Cassia clade</taxon>
        <taxon>Senna</taxon>
    </lineage>
</organism>
<dbReference type="InterPro" id="IPR008949">
    <property type="entry name" value="Isoprenoid_synthase_dom_sf"/>
</dbReference>
<dbReference type="Pfam" id="PF03936">
    <property type="entry name" value="Terpene_synth_C"/>
    <property type="match status" value="1"/>
</dbReference>
<dbReference type="PANTHER" id="PTHR31225:SF204">
    <property type="entry name" value="(R)-LIMONENE SYNTHASE"/>
    <property type="match status" value="1"/>
</dbReference>
<evidence type="ECO:0000259" key="2">
    <source>
        <dbReference type="Pfam" id="PF03936"/>
    </source>
</evidence>
<dbReference type="InterPro" id="IPR005630">
    <property type="entry name" value="Terpene_synthase_metal-bd"/>
</dbReference>
<dbReference type="SUPFAM" id="SSF48576">
    <property type="entry name" value="Terpenoid synthases"/>
    <property type="match status" value="1"/>
</dbReference>
<comment type="caution">
    <text evidence="3">The sequence shown here is derived from an EMBL/GenBank/DDBJ whole genome shotgun (WGS) entry which is preliminary data.</text>
</comment>
<dbReference type="AlphaFoldDB" id="A0A834TPH1"/>
<dbReference type="OrthoDB" id="1936865at2759"/>
<evidence type="ECO:0000313" key="4">
    <source>
        <dbReference type="Proteomes" id="UP000634136"/>
    </source>
</evidence>
<keyword evidence="4" id="KW-1185">Reference proteome</keyword>
<sequence>MESFFWAMGMAYQPEFRHFRREMTKLVSILTIIDDIYDIYGTLEELQLFTQVVHRWDINAVDSLPEYMKICFLALYNFVNQIASHIMKETGYNIIPYLKKGREMKRGDDVAKSIKCYMSESGGCEEDAHKHVIEFWARFDDLGQAPSPI</sequence>
<evidence type="ECO:0000313" key="3">
    <source>
        <dbReference type="EMBL" id="KAF7825690.1"/>
    </source>
</evidence>